<name>A0A9W3AY49_BIOGL</name>
<organism evidence="4 5">
    <name type="scientific">Biomphalaria glabrata</name>
    <name type="common">Bloodfluke planorb</name>
    <name type="synonym">Freshwater snail</name>
    <dbReference type="NCBI Taxonomy" id="6526"/>
    <lineage>
        <taxon>Eukaryota</taxon>
        <taxon>Metazoa</taxon>
        <taxon>Spiralia</taxon>
        <taxon>Lophotrochozoa</taxon>
        <taxon>Mollusca</taxon>
        <taxon>Gastropoda</taxon>
        <taxon>Heterobranchia</taxon>
        <taxon>Euthyneura</taxon>
        <taxon>Panpulmonata</taxon>
        <taxon>Hygrophila</taxon>
        <taxon>Lymnaeoidea</taxon>
        <taxon>Planorbidae</taxon>
        <taxon>Biomphalaria</taxon>
    </lineage>
</organism>
<feature type="transmembrane region" description="Helical" evidence="3">
    <location>
        <begin position="129"/>
        <end position="148"/>
    </location>
</feature>
<feature type="transmembrane region" description="Helical" evidence="3">
    <location>
        <begin position="696"/>
        <end position="720"/>
    </location>
</feature>
<gene>
    <name evidence="5" type="primary">LOC106062160</name>
</gene>
<dbReference type="Gene3D" id="1.20.1250.20">
    <property type="entry name" value="MFS general substrate transporter like domains"/>
    <property type="match status" value="1"/>
</dbReference>
<evidence type="ECO:0000313" key="5">
    <source>
        <dbReference type="RefSeq" id="XP_055892142.1"/>
    </source>
</evidence>
<dbReference type="SUPFAM" id="SSF103473">
    <property type="entry name" value="MFS general substrate transporter"/>
    <property type="match status" value="1"/>
</dbReference>
<proteinExistence type="predicted"/>
<evidence type="ECO:0000256" key="2">
    <source>
        <dbReference type="SAM" id="MobiDB-lite"/>
    </source>
</evidence>
<feature type="transmembrane region" description="Helical" evidence="3">
    <location>
        <begin position="521"/>
        <end position="543"/>
    </location>
</feature>
<protein>
    <submittedName>
        <fullName evidence="5">Solute carrier organic anion transporter family member 3A1-like</fullName>
    </submittedName>
</protein>
<keyword evidence="3" id="KW-0812">Transmembrane</keyword>
<evidence type="ECO:0000256" key="1">
    <source>
        <dbReference type="ARBA" id="ARBA00023157"/>
    </source>
</evidence>
<keyword evidence="3" id="KW-1133">Transmembrane helix</keyword>
<feature type="region of interest" description="Disordered" evidence="2">
    <location>
        <begin position="1"/>
        <end position="35"/>
    </location>
</feature>
<feature type="compositionally biased region" description="Polar residues" evidence="2">
    <location>
        <begin position="798"/>
        <end position="807"/>
    </location>
</feature>
<dbReference type="PANTHER" id="PTHR11388:SF157">
    <property type="entry name" value="SOLUTE CARRIER ORGANIC ANION TRANSPORTER FAMILY MEMBER 2A1-LIKE"/>
    <property type="match status" value="1"/>
</dbReference>
<dbReference type="InterPro" id="IPR036259">
    <property type="entry name" value="MFS_trans_sf"/>
</dbReference>
<feature type="region of interest" description="Disordered" evidence="2">
    <location>
        <begin position="390"/>
        <end position="414"/>
    </location>
</feature>
<feature type="transmembrane region" description="Helical" evidence="3">
    <location>
        <begin position="317"/>
        <end position="340"/>
    </location>
</feature>
<dbReference type="InterPro" id="IPR004156">
    <property type="entry name" value="OATP"/>
</dbReference>
<feature type="compositionally biased region" description="Basic and acidic residues" evidence="2">
    <location>
        <begin position="393"/>
        <end position="413"/>
    </location>
</feature>
<accession>A0A9W3AY49</accession>
<feature type="region of interest" description="Disordered" evidence="2">
    <location>
        <begin position="42"/>
        <end position="61"/>
    </location>
</feature>
<feature type="compositionally biased region" description="Basic and acidic residues" evidence="2">
    <location>
        <begin position="774"/>
        <end position="796"/>
    </location>
</feature>
<dbReference type="GO" id="GO:0043252">
    <property type="term" value="P:sodium-independent organic anion transport"/>
    <property type="evidence" value="ECO:0007669"/>
    <property type="project" value="TreeGrafter"/>
</dbReference>
<sequence length="807" mass="88784">MTQSEMKTSLKEESAHNNSHDTGHDNSASSGVAHSGSLAANELPKDVHVSGDDWKATKDPDSDIDEADDTVDLSCGIWKFRSTVLGSWFSNLYTFSVAVGLSSLFAYMSKKIVSVQLESLEKQFNINNTYAGFFETASRVGLIATILFAGHFTRKAHIPVVIGTAGIIQGLLLIAPAILQLADPYTLPVLSYVNQSNGSHESDKYMCGATIINETANGTTLSPNTNEKEISHAALILVMVVLTLKSVTESFHTYYLPSVYVDDNMLDKTKMSFFLGLRFLIDGMSGPLGTELNGFLTEIPIDLKKTDMDTKDGRFVAAWWLAFLVCGAGLVVTSFPLLLFPKSLVSEKDKLRALRRAYTGGVLEEKEEKPSTSEKKSSVPKIVLEVEGQGSKDITDHTDRSNGHHKHENERKGSVQSVNVPMIRKLSVFPPLEGPTERKVSLSGEIVFDQPLSPKVDENQNESTLIELIKDLPRSFLRLIKTPMFVLIIIDICAISMPLSGMYMFRNIYITMEYNVPMSEVAMATSVTSAVGTAGGTILSTWLASKAKSKLALQWIIMGTYLIQVAVNPLFLIFGCDNKSVYGASGSIGLPINLTAGCDCSNSKQLLSCGDDGNNYLSPCHAGCTGVDGKIFTDCQGLVNSSFGTSVTPGLCSTDCHDNFLLYVILHGVQYLVESGTMIPRWLLMLRIVEPQDRGFATSFFIFFYNIMSIPSSNVFGQFIDNACFIWDGQVCNLYNRDSIRYLMSGIDVGVNVLSIMTNLPMLIILWLELKKTKRDNENDDESKDKEKKAKEDIKDNSNSQAEIYTY</sequence>
<feature type="compositionally biased region" description="Basic and acidic residues" evidence="2">
    <location>
        <begin position="8"/>
        <end position="24"/>
    </location>
</feature>
<dbReference type="Proteomes" id="UP001165740">
    <property type="component" value="Chromosome 7"/>
</dbReference>
<feature type="transmembrane region" description="Helical" evidence="3">
    <location>
        <begin position="88"/>
        <end position="109"/>
    </location>
</feature>
<dbReference type="RefSeq" id="XP_055892142.1">
    <property type="nucleotide sequence ID" value="XM_056036167.1"/>
</dbReference>
<feature type="transmembrane region" description="Helical" evidence="3">
    <location>
        <begin position="160"/>
        <end position="182"/>
    </location>
</feature>
<dbReference type="Pfam" id="PF03137">
    <property type="entry name" value="OATP"/>
    <property type="match status" value="2"/>
</dbReference>
<feature type="transmembrane region" description="Helical" evidence="3">
    <location>
        <begin position="555"/>
        <end position="574"/>
    </location>
</feature>
<keyword evidence="4" id="KW-1185">Reference proteome</keyword>
<feature type="transmembrane region" description="Helical" evidence="3">
    <location>
        <begin position="660"/>
        <end position="684"/>
    </location>
</feature>
<dbReference type="GeneID" id="106062160"/>
<feature type="transmembrane region" description="Helical" evidence="3">
    <location>
        <begin position="740"/>
        <end position="768"/>
    </location>
</feature>
<evidence type="ECO:0000256" key="3">
    <source>
        <dbReference type="SAM" id="Phobius"/>
    </source>
</evidence>
<dbReference type="PANTHER" id="PTHR11388">
    <property type="entry name" value="ORGANIC ANION TRANSPORTER"/>
    <property type="match status" value="1"/>
</dbReference>
<feature type="transmembrane region" description="Helical" evidence="3">
    <location>
        <begin position="484"/>
        <end position="505"/>
    </location>
</feature>
<keyword evidence="1" id="KW-1015">Disulfide bond</keyword>
<dbReference type="GO" id="GO:0016323">
    <property type="term" value="C:basolateral plasma membrane"/>
    <property type="evidence" value="ECO:0007669"/>
    <property type="project" value="TreeGrafter"/>
</dbReference>
<dbReference type="OrthoDB" id="6129586at2759"/>
<keyword evidence="3" id="KW-0472">Membrane</keyword>
<dbReference type="GO" id="GO:0015347">
    <property type="term" value="F:sodium-independent organic anion transmembrane transporter activity"/>
    <property type="evidence" value="ECO:0007669"/>
    <property type="project" value="TreeGrafter"/>
</dbReference>
<reference evidence="5" key="1">
    <citation type="submission" date="2025-08" db="UniProtKB">
        <authorList>
            <consortium name="RefSeq"/>
        </authorList>
    </citation>
    <scope>IDENTIFICATION</scope>
</reference>
<evidence type="ECO:0000313" key="4">
    <source>
        <dbReference type="Proteomes" id="UP001165740"/>
    </source>
</evidence>
<feature type="compositionally biased region" description="Basic and acidic residues" evidence="2">
    <location>
        <begin position="43"/>
        <end position="61"/>
    </location>
</feature>
<feature type="region of interest" description="Disordered" evidence="2">
    <location>
        <begin position="774"/>
        <end position="807"/>
    </location>
</feature>
<dbReference type="AlphaFoldDB" id="A0A9W3AY49"/>